<dbReference type="RefSeq" id="WP_145431874.1">
    <property type="nucleotide sequence ID" value="NZ_CP036339.1"/>
</dbReference>
<dbReference type="AlphaFoldDB" id="A0A517TVA4"/>
<sequence length="353" mass="37756" precursor="true">MKLHRSLLLLVLAIAALCGDAADGHARTVLRNIVRVKGQETNTLRGIGLVVGLNGTGEANDPATMRALARAMEIMGAPVPEVPLGGRSGLKDLEKVKNVAMVMVTATVPATGARRGDQIDCYVMGINGKSLDGGRLAFAALQGPHTQDRRIYGLCEGSVHLQDPESPNVGFIKGGCQMEEDIFTPFVHNGCVTLILEEHHANFQTATEVVDSIHKLYSREGDGFVQAVNASNIVVRIPQEYQNNPVAFVADVLDVDIYSAEPEARVIINTRTGTIVISGDVTIGDVVISHNNVVIEAGDPPGFTPIGTEQVNSTKLDALVDALNSIKVPNEDRIEIIKEIARSGKLHGRLIVE</sequence>
<comment type="subcellular location">
    <subcellularLocation>
        <location evidence="2">Bacterial flagellum basal body</location>
    </subcellularLocation>
</comment>
<feature type="chain" id="PRO_5022065963" evidence="5">
    <location>
        <begin position="22"/>
        <end position="353"/>
    </location>
</feature>
<accession>A0A517TVA4</accession>
<keyword evidence="6" id="KW-0966">Cell projection</keyword>
<evidence type="ECO:0000256" key="3">
    <source>
        <dbReference type="ARBA" id="ARBA00022729"/>
    </source>
</evidence>
<comment type="function">
    <text evidence="1">Assembles around the rod to form the L-ring and probably protects the motor/basal body from shearing forces during rotation.</text>
</comment>
<keyword evidence="6" id="KW-0969">Cilium</keyword>
<evidence type="ECO:0000256" key="1">
    <source>
        <dbReference type="ARBA" id="ARBA00002591"/>
    </source>
</evidence>
<dbReference type="OrthoDB" id="9786431at2"/>
<feature type="signal peptide" evidence="5">
    <location>
        <begin position="1"/>
        <end position="21"/>
    </location>
</feature>
<evidence type="ECO:0000256" key="2">
    <source>
        <dbReference type="ARBA" id="ARBA00004117"/>
    </source>
</evidence>
<evidence type="ECO:0000256" key="4">
    <source>
        <dbReference type="ARBA" id="ARBA00023143"/>
    </source>
</evidence>
<dbReference type="GO" id="GO:0071973">
    <property type="term" value="P:bacterial-type flagellum-dependent cell motility"/>
    <property type="evidence" value="ECO:0007669"/>
    <property type="project" value="InterPro"/>
</dbReference>
<keyword evidence="7" id="KW-1185">Reference proteome</keyword>
<evidence type="ECO:0000313" key="7">
    <source>
        <dbReference type="Proteomes" id="UP000317909"/>
    </source>
</evidence>
<proteinExistence type="predicted"/>
<keyword evidence="6" id="KW-0282">Flagellum</keyword>
<evidence type="ECO:0000313" key="6">
    <source>
        <dbReference type="EMBL" id="QDT72288.1"/>
    </source>
</evidence>
<name>A0A517TVA4_9BACT</name>
<keyword evidence="3 5" id="KW-0732">Signal</keyword>
<dbReference type="EMBL" id="CP036339">
    <property type="protein sequence ID" value="QDT72288.1"/>
    <property type="molecule type" value="Genomic_DNA"/>
</dbReference>
<gene>
    <name evidence="6" type="primary">flgI</name>
    <name evidence="6" type="ORF">I41_14600</name>
</gene>
<dbReference type="PANTHER" id="PTHR30381:SF0">
    <property type="entry name" value="FLAGELLAR P-RING PROTEIN"/>
    <property type="match status" value="1"/>
</dbReference>
<dbReference type="Proteomes" id="UP000317909">
    <property type="component" value="Chromosome"/>
</dbReference>
<evidence type="ECO:0000256" key="5">
    <source>
        <dbReference type="SAM" id="SignalP"/>
    </source>
</evidence>
<protein>
    <submittedName>
        <fullName evidence="6">Flagellar P-ring protein</fullName>
    </submittedName>
</protein>
<dbReference type="GO" id="GO:0009428">
    <property type="term" value="C:bacterial-type flagellum basal body, distal rod, P ring"/>
    <property type="evidence" value="ECO:0007669"/>
    <property type="project" value="InterPro"/>
</dbReference>
<reference evidence="6 7" key="1">
    <citation type="submission" date="2019-02" db="EMBL/GenBank/DDBJ databases">
        <title>Deep-cultivation of Planctomycetes and their phenomic and genomic characterization uncovers novel biology.</title>
        <authorList>
            <person name="Wiegand S."/>
            <person name="Jogler M."/>
            <person name="Boedeker C."/>
            <person name="Pinto D."/>
            <person name="Vollmers J."/>
            <person name="Rivas-Marin E."/>
            <person name="Kohn T."/>
            <person name="Peeters S.H."/>
            <person name="Heuer A."/>
            <person name="Rast P."/>
            <person name="Oberbeckmann S."/>
            <person name="Bunk B."/>
            <person name="Jeske O."/>
            <person name="Meyerdierks A."/>
            <person name="Storesund J.E."/>
            <person name="Kallscheuer N."/>
            <person name="Luecker S."/>
            <person name="Lage O.M."/>
            <person name="Pohl T."/>
            <person name="Merkel B.J."/>
            <person name="Hornburger P."/>
            <person name="Mueller R.-W."/>
            <person name="Bruemmer F."/>
            <person name="Labrenz M."/>
            <person name="Spormann A.M."/>
            <person name="Op den Camp H."/>
            <person name="Overmann J."/>
            <person name="Amann R."/>
            <person name="Jetten M.S.M."/>
            <person name="Mascher T."/>
            <person name="Medema M.H."/>
            <person name="Devos D.P."/>
            <person name="Kaster A.-K."/>
            <person name="Ovreas L."/>
            <person name="Rohde M."/>
            <person name="Galperin M.Y."/>
            <person name="Jogler C."/>
        </authorList>
    </citation>
    <scope>NUCLEOTIDE SEQUENCE [LARGE SCALE GENOMIC DNA]</scope>
    <source>
        <strain evidence="6 7">I41</strain>
    </source>
</reference>
<dbReference type="KEGG" id="llh:I41_14600"/>
<organism evidence="6 7">
    <name type="scientific">Lacipirellula limnantheis</name>
    <dbReference type="NCBI Taxonomy" id="2528024"/>
    <lineage>
        <taxon>Bacteria</taxon>
        <taxon>Pseudomonadati</taxon>
        <taxon>Planctomycetota</taxon>
        <taxon>Planctomycetia</taxon>
        <taxon>Pirellulales</taxon>
        <taxon>Lacipirellulaceae</taxon>
        <taxon>Lacipirellula</taxon>
    </lineage>
</organism>
<dbReference type="PRINTS" id="PR01010">
    <property type="entry name" value="FLGPRINGFLGI"/>
</dbReference>
<keyword evidence="4" id="KW-0975">Bacterial flagellum</keyword>
<dbReference type="PANTHER" id="PTHR30381">
    <property type="entry name" value="FLAGELLAR P-RING PERIPLASMIC PROTEIN FLGI"/>
    <property type="match status" value="1"/>
</dbReference>
<dbReference type="InterPro" id="IPR001782">
    <property type="entry name" value="Flag_FlgI"/>
</dbReference>
<dbReference type="GO" id="GO:0005198">
    <property type="term" value="F:structural molecule activity"/>
    <property type="evidence" value="ECO:0007669"/>
    <property type="project" value="InterPro"/>
</dbReference>
<dbReference type="GO" id="GO:0030288">
    <property type="term" value="C:outer membrane-bounded periplasmic space"/>
    <property type="evidence" value="ECO:0007669"/>
    <property type="project" value="InterPro"/>
</dbReference>
<dbReference type="Pfam" id="PF02119">
    <property type="entry name" value="FlgI"/>
    <property type="match status" value="1"/>
</dbReference>